<dbReference type="InterPro" id="IPR032675">
    <property type="entry name" value="LRR_dom_sf"/>
</dbReference>
<comment type="caution">
    <text evidence="5">The sequence shown here is derived from an EMBL/GenBank/DDBJ whole genome shotgun (WGS) entry which is preliminary data.</text>
</comment>
<dbReference type="InterPro" id="IPR044974">
    <property type="entry name" value="Disease_R_plants"/>
</dbReference>
<accession>A0A8J4W1H5</accession>
<proteinExistence type="predicted"/>
<dbReference type="Pfam" id="PF07725">
    <property type="entry name" value="LRR_3"/>
    <property type="match status" value="1"/>
</dbReference>
<dbReference type="Gene3D" id="3.80.10.10">
    <property type="entry name" value="Ribonuclease Inhibitor"/>
    <property type="match status" value="2"/>
</dbReference>
<dbReference type="PANTHER" id="PTHR11017:SF527">
    <property type="entry name" value="TMV RESISTANCE PROTEIN N-LIKE"/>
    <property type="match status" value="1"/>
</dbReference>
<dbReference type="Proteomes" id="UP000737018">
    <property type="component" value="Unassembled WGS sequence"/>
</dbReference>
<keyword evidence="2" id="KW-0677">Repeat</keyword>
<evidence type="ECO:0000313" key="5">
    <source>
        <dbReference type="EMBL" id="KAF3970619.1"/>
    </source>
</evidence>
<evidence type="ECO:0000256" key="3">
    <source>
        <dbReference type="ARBA" id="ARBA00022821"/>
    </source>
</evidence>
<gene>
    <name evidence="5" type="ORF">CMV_005709</name>
</gene>
<dbReference type="AlphaFoldDB" id="A0A8J4W1H5"/>
<dbReference type="PANTHER" id="PTHR11017">
    <property type="entry name" value="LEUCINE-RICH REPEAT-CONTAINING PROTEIN"/>
    <property type="match status" value="1"/>
</dbReference>
<dbReference type="InterPro" id="IPR058546">
    <property type="entry name" value="RPS4B/Roq1-like_LRR"/>
</dbReference>
<evidence type="ECO:0000259" key="4">
    <source>
        <dbReference type="Pfam" id="PF23286"/>
    </source>
</evidence>
<keyword evidence="1" id="KW-0433">Leucine-rich repeat</keyword>
<protein>
    <recommendedName>
        <fullName evidence="4">Disease resistance protein RPS4B/Roq1-like leucine-rich repeats domain-containing protein</fullName>
    </recommendedName>
</protein>
<evidence type="ECO:0000313" key="6">
    <source>
        <dbReference type="Proteomes" id="UP000737018"/>
    </source>
</evidence>
<dbReference type="SUPFAM" id="SSF52058">
    <property type="entry name" value="L domain-like"/>
    <property type="match status" value="1"/>
</dbReference>
<sequence>MGRDIVRKECPRDPGKRSRLWLYKDIDSVLTKNTGTETIQGIVLKLPEPKEAHWDPESFSKMHHLKFLIIENVHLMYDPKHLPNDLRFLDWSGYTSKSLPASFQPNELIELHMCYSNIERLWKGTKSCEMLKFINLKSSLKFFGTPDFTKIPILEKLVLEDCINLREIHPSVGVHKKLTLLNLKGCKNLRNLPRKFEMESLEILILSKCSNLKRTPEFGENMERVRKLYLDGTAITKLPISIENLTGLSSLNVRDCKNLMSLPSTFFNMKSLKDLNLSGCLKLQENLGNAESVKELDVNGQIDKKVPQGTLFYTS</sequence>
<dbReference type="Pfam" id="PF23286">
    <property type="entry name" value="LRR_13"/>
    <property type="match status" value="1"/>
</dbReference>
<evidence type="ECO:0000256" key="1">
    <source>
        <dbReference type="ARBA" id="ARBA00022614"/>
    </source>
</evidence>
<dbReference type="EMBL" id="JRKL02000517">
    <property type="protein sequence ID" value="KAF3970619.1"/>
    <property type="molecule type" value="Genomic_DNA"/>
</dbReference>
<dbReference type="GO" id="GO:0006952">
    <property type="term" value="P:defense response"/>
    <property type="evidence" value="ECO:0007669"/>
    <property type="project" value="InterPro"/>
</dbReference>
<dbReference type="OrthoDB" id="1901675at2759"/>
<name>A0A8J4W1H5_9ROSI</name>
<dbReference type="InterPro" id="IPR011713">
    <property type="entry name" value="Leu-rich_rpt_3"/>
</dbReference>
<evidence type="ECO:0000256" key="2">
    <source>
        <dbReference type="ARBA" id="ARBA00022737"/>
    </source>
</evidence>
<feature type="domain" description="Disease resistance protein RPS4B/Roq1-like leucine-rich repeats" evidence="4">
    <location>
        <begin position="199"/>
        <end position="287"/>
    </location>
</feature>
<keyword evidence="3" id="KW-0611">Plant defense</keyword>
<keyword evidence="6" id="KW-1185">Reference proteome</keyword>
<organism evidence="5 6">
    <name type="scientific">Castanea mollissima</name>
    <name type="common">Chinese chestnut</name>
    <dbReference type="NCBI Taxonomy" id="60419"/>
    <lineage>
        <taxon>Eukaryota</taxon>
        <taxon>Viridiplantae</taxon>
        <taxon>Streptophyta</taxon>
        <taxon>Embryophyta</taxon>
        <taxon>Tracheophyta</taxon>
        <taxon>Spermatophyta</taxon>
        <taxon>Magnoliopsida</taxon>
        <taxon>eudicotyledons</taxon>
        <taxon>Gunneridae</taxon>
        <taxon>Pentapetalae</taxon>
        <taxon>rosids</taxon>
        <taxon>fabids</taxon>
        <taxon>Fagales</taxon>
        <taxon>Fagaceae</taxon>
        <taxon>Castanea</taxon>
    </lineage>
</organism>
<reference evidence="5" key="1">
    <citation type="submission" date="2020-03" db="EMBL/GenBank/DDBJ databases">
        <title>Castanea mollissima Vanexum genome sequencing.</title>
        <authorList>
            <person name="Staton M."/>
        </authorList>
    </citation>
    <scope>NUCLEOTIDE SEQUENCE</scope>
    <source>
        <tissue evidence="5">Leaf</tissue>
    </source>
</reference>